<dbReference type="AlphaFoldDB" id="A0A286RHW2"/>
<evidence type="ECO:0000259" key="1">
    <source>
        <dbReference type="Pfam" id="PF07596"/>
    </source>
</evidence>
<gene>
    <name evidence="2" type="ORF">THTE_2959</name>
</gene>
<dbReference type="NCBIfam" id="TIGR02532">
    <property type="entry name" value="IV_pilin_GFxxxE"/>
    <property type="match status" value="1"/>
</dbReference>
<dbReference type="EMBL" id="CP018477">
    <property type="protein sequence ID" value="ASV75561.1"/>
    <property type="molecule type" value="Genomic_DNA"/>
</dbReference>
<dbReference type="Proteomes" id="UP000215086">
    <property type="component" value="Chromosome"/>
</dbReference>
<dbReference type="InterPro" id="IPR045584">
    <property type="entry name" value="Pilin-like"/>
</dbReference>
<keyword evidence="3" id="KW-1185">Reference proteome</keyword>
<feature type="domain" description="DUF1559" evidence="1">
    <location>
        <begin position="34"/>
        <end position="317"/>
    </location>
</feature>
<dbReference type="InterPro" id="IPR012902">
    <property type="entry name" value="N_methyl_site"/>
</dbReference>
<dbReference type="Pfam" id="PF07596">
    <property type="entry name" value="SBP_bac_10"/>
    <property type="match status" value="1"/>
</dbReference>
<dbReference type="InterPro" id="IPR011453">
    <property type="entry name" value="DUF1559"/>
</dbReference>
<accession>A0A286RHW2</accession>
<dbReference type="PANTHER" id="PTHR30093:SF2">
    <property type="entry name" value="TYPE II SECRETION SYSTEM PROTEIN H"/>
    <property type="match status" value="1"/>
</dbReference>
<organism evidence="2 3">
    <name type="scientific">Thermogutta terrifontis</name>
    <dbReference type="NCBI Taxonomy" id="1331910"/>
    <lineage>
        <taxon>Bacteria</taxon>
        <taxon>Pseudomonadati</taxon>
        <taxon>Planctomycetota</taxon>
        <taxon>Planctomycetia</taxon>
        <taxon>Pirellulales</taxon>
        <taxon>Thermoguttaceae</taxon>
        <taxon>Thermogutta</taxon>
    </lineage>
</organism>
<protein>
    <recommendedName>
        <fullName evidence="1">DUF1559 domain-containing protein</fullName>
    </recommendedName>
</protein>
<reference evidence="2 3" key="1">
    <citation type="journal article" name="Front. Microbiol.">
        <title>Sugar Metabolism of the First Thermophilic Planctomycete Thermogutta terrifontis: Comparative Genomic and Transcriptomic Approaches.</title>
        <authorList>
            <person name="Elcheninov A.G."/>
            <person name="Menzel P."/>
            <person name="Gudbergsdottir S.R."/>
            <person name="Slesarev A.I."/>
            <person name="Kadnikov V.V."/>
            <person name="Krogh A."/>
            <person name="Bonch-Osmolovskaya E.A."/>
            <person name="Peng X."/>
            <person name="Kublanov I.V."/>
        </authorList>
    </citation>
    <scope>NUCLEOTIDE SEQUENCE [LARGE SCALE GENOMIC DNA]</scope>
    <source>
        <strain evidence="2 3">R1</strain>
    </source>
</reference>
<dbReference type="Gene3D" id="3.30.700.10">
    <property type="entry name" value="Glycoprotein, Type 4 Pilin"/>
    <property type="match status" value="1"/>
</dbReference>
<sequence>MLRKRDLKGFTLVELLVVIAIIGILIALLLPAVQAAREAARRSQCTNNLKQIGLGLHNYHDSLKTLPPGSFNLREQWYSNGTNWRTLILPYIEQKAVYDQLAFRSDFPYTFMAGGAAGTTNYLQGCRVLSKLLIPVYRCPSTDIPVFDIQDDPVVNNNPGQTMMINYAGIQGAARPVPGPDPNAGTKDCGHGWSCNNGMMPANECYDLAYCRDGTSNTLLVGEQSGRVGGKNRTSNYYGGWYGSRHPRTIDDPAGCGDLWQTGTTCVRFGPNSQIVQVGATEHKYRNNTVLNSMHPGGINVLFTDGSVRFISDTIDLTDLKRLACRYDGETTTGSY</sequence>
<dbReference type="OrthoDB" id="280382at2"/>
<dbReference type="PROSITE" id="PS00409">
    <property type="entry name" value="PROKAR_NTER_METHYL"/>
    <property type="match status" value="1"/>
</dbReference>
<dbReference type="Pfam" id="PF07963">
    <property type="entry name" value="N_methyl"/>
    <property type="match status" value="1"/>
</dbReference>
<dbReference type="PANTHER" id="PTHR30093">
    <property type="entry name" value="GENERAL SECRETION PATHWAY PROTEIN G"/>
    <property type="match status" value="1"/>
</dbReference>
<dbReference type="NCBIfam" id="TIGR04294">
    <property type="entry name" value="pre_pil_HX9DG"/>
    <property type="match status" value="1"/>
</dbReference>
<dbReference type="InterPro" id="IPR027558">
    <property type="entry name" value="Pre_pil_HX9DG_C"/>
</dbReference>
<dbReference type="RefSeq" id="WP_095415583.1">
    <property type="nucleotide sequence ID" value="NZ_CP018477.1"/>
</dbReference>
<proteinExistence type="predicted"/>
<evidence type="ECO:0000313" key="2">
    <source>
        <dbReference type="EMBL" id="ASV75561.1"/>
    </source>
</evidence>
<dbReference type="KEGG" id="ttf:THTE_2959"/>
<evidence type="ECO:0000313" key="3">
    <source>
        <dbReference type="Proteomes" id="UP000215086"/>
    </source>
</evidence>
<name>A0A286RHW2_9BACT</name>
<dbReference type="SUPFAM" id="SSF54523">
    <property type="entry name" value="Pili subunits"/>
    <property type="match status" value="1"/>
</dbReference>